<dbReference type="AlphaFoldDB" id="A0AAE8M2J8"/>
<organism evidence="2 3">
    <name type="scientific">Fusarium torulosum</name>
    <dbReference type="NCBI Taxonomy" id="33205"/>
    <lineage>
        <taxon>Eukaryota</taxon>
        <taxon>Fungi</taxon>
        <taxon>Dikarya</taxon>
        <taxon>Ascomycota</taxon>
        <taxon>Pezizomycotina</taxon>
        <taxon>Sordariomycetes</taxon>
        <taxon>Hypocreomycetidae</taxon>
        <taxon>Hypocreales</taxon>
        <taxon>Nectriaceae</taxon>
        <taxon>Fusarium</taxon>
    </lineage>
</organism>
<gene>
    <name evidence="2" type="ORF">FTOL_02337</name>
</gene>
<protein>
    <submittedName>
        <fullName evidence="2">Uncharacterized protein</fullName>
    </submittedName>
</protein>
<comment type="caution">
    <text evidence="2">The sequence shown here is derived from an EMBL/GenBank/DDBJ whole genome shotgun (WGS) entry which is preliminary data.</text>
</comment>
<sequence length="71" mass="7502">MTTICLSYKAANDRETDPRQSGNNVGDLLNTNDGSPPLMTGVRVTAPKPTMSPDPFLANEVADADLQALIA</sequence>
<keyword evidence="3" id="KW-1185">Reference proteome</keyword>
<reference evidence="2" key="1">
    <citation type="submission" date="2018-03" db="EMBL/GenBank/DDBJ databases">
        <authorList>
            <person name="Guldener U."/>
        </authorList>
    </citation>
    <scope>NUCLEOTIDE SEQUENCE</scope>
</reference>
<evidence type="ECO:0000313" key="2">
    <source>
        <dbReference type="EMBL" id="SPJ72608.1"/>
    </source>
</evidence>
<dbReference type="Proteomes" id="UP001187734">
    <property type="component" value="Unassembled WGS sequence"/>
</dbReference>
<feature type="region of interest" description="Disordered" evidence="1">
    <location>
        <begin position="1"/>
        <end position="39"/>
    </location>
</feature>
<evidence type="ECO:0000256" key="1">
    <source>
        <dbReference type="SAM" id="MobiDB-lite"/>
    </source>
</evidence>
<evidence type="ECO:0000313" key="3">
    <source>
        <dbReference type="Proteomes" id="UP001187734"/>
    </source>
</evidence>
<dbReference type="EMBL" id="ONZP01000070">
    <property type="protein sequence ID" value="SPJ72608.1"/>
    <property type="molecule type" value="Genomic_DNA"/>
</dbReference>
<feature type="compositionally biased region" description="Polar residues" evidence="1">
    <location>
        <begin position="19"/>
        <end position="34"/>
    </location>
</feature>
<accession>A0AAE8M2J8</accession>
<name>A0AAE8M2J8_9HYPO</name>
<proteinExistence type="predicted"/>